<dbReference type="AlphaFoldDB" id="A0A2P5C2S1"/>
<accession>A0A2P5C2S1</accession>
<dbReference type="EMBL" id="JXTB01000184">
    <property type="protein sequence ID" value="PON55352.1"/>
    <property type="molecule type" value="Genomic_DNA"/>
</dbReference>
<sequence>MYGDWVRKIGIKCGFLYFFGISFVGPKLLEAHVQNQTSTTERRKAQEHVLTYKEWREKENPNLNPQQQVSAAGLVVTRQTLDAVLEFSSSFLSKELRIVHVVQVRKSSWDFPIAPMLCLLVVV</sequence>
<protein>
    <submittedName>
        <fullName evidence="1">Uncharacterized protein</fullName>
    </submittedName>
</protein>
<keyword evidence="2" id="KW-1185">Reference proteome</keyword>
<proteinExistence type="predicted"/>
<name>A0A2P5C2S1_PARAD</name>
<evidence type="ECO:0000313" key="1">
    <source>
        <dbReference type="EMBL" id="PON55352.1"/>
    </source>
</evidence>
<gene>
    <name evidence="1" type="ORF">PanWU01x14_188460</name>
</gene>
<evidence type="ECO:0000313" key="2">
    <source>
        <dbReference type="Proteomes" id="UP000237105"/>
    </source>
</evidence>
<dbReference type="Proteomes" id="UP000237105">
    <property type="component" value="Unassembled WGS sequence"/>
</dbReference>
<organism evidence="1 2">
    <name type="scientific">Parasponia andersonii</name>
    <name type="common">Sponia andersonii</name>
    <dbReference type="NCBI Taxonomy" id="3476"/>
    <lineage>
        <taxon>Eukaryota</taxon>
        <taxon>Viridiplantae</taxon>
        <taxon>Streptophyta</taxon>
        <taxon>Embryophyta</taxon>
        <taxon>Tracheophyta</taxon>
        <taxon>Spermatophyta</taxon>
        <taxon>Magnoliopsida</taxon>
        <taxon>eudicotyledons</taxon>
        <taxon>Gunneridae</taxon>
        <taxon>Pentapetalae</taxon>
        <taxon>rosids</taxon>
        <taxon>fabids</taxon>
        <taxon>Rosales</taxon>
        <taxon>Cannabaceae</taxon>
        <taxon>Parasponia</taxon>
    </lineage>
</organism>
<reference evidence="2" key="1">
    <citation type="submission" date="2016-06" db="EMBL/GenBank/DDBJ databases">
        <title>Parallel loss of symbiosis genes in relatives of nitrogen-fixing non-legume Parasponia.</title>
        <authorList>
            <person name="Van Velzen R."/>
            <person name="Holmer R."/>
            <person name="Bu F."/>
            <person name="Rutten L."/>
            <person name="Van Zeijl A."/>
            <person name="Liu W."/>
            <person name="Santuari L."/>
            <person name="Cao Q."/>
            <person name="Sharma T."/>
            <person name="Shen D."/>
            <person name="Roswanjaya Y."/>
            <person name="Wardhani T."/>
            <person name="Kalhor M.S."/>
            <person name="Jansen J."/>
            <person name="Van den Hoogen J."/>
            <person name="Gungor B."/>
            <person name="Hartog M."/>
            <person name="Hontelez J."/>
            <person name="Verver J."/>
            <person name="Yang W.-C."/>
            <person name="Schijlen E."/>
            <person name="Repin R."/>
            <person name="Schilthuizen M."/>
            <person name="Schranz E."/>
            <person name="Heidstra R."/>
            <person name="Miyata K."/>
            <person name="Fedorova E."/>
            <person name="Kohlen W."/>
            <person name="Bisseling T."/>
            <person name="Smit S."/>
            <person name="Geurts R."/>
        </authorList>
    </citation>
    <scope>NUCLEOTIDE SEQUENCE [LARGE SCALE GENOMIC DNA]</scope>
    <source>
        <strain evidence="2">cv. WU1-14</strain>
    </source>
</reference>
<comment type="caution">
    <text evidence="1">The sequence shown here is derived from an EMBL/GenBank/DDBJ whole genome shotgun (WGS) entry which is preliminary data.</text>
</comment>